<comment type="caution">
    <text evidence="3">The sequence shown here is derived from an EMBL/GenBank/DDBJ whole genome shotgun (WGS) entry which is preliminary data.</text>
</comment>
<accession>A3IX53</accession>
<dbReference type="OrthoDB" id="135105at2"/>
<dbReference type="RefSeq" id="WP_008277957.1">
    <property type="nucleotide sequence ID" value="NZ_AAXW01000060.1"/>
</dbReference>
<organism evidence="3 4">
    <name type="scientific">Crocosphaera chwakensis CCY0110</name>
    <dbReference type="NCBI Taxonomy" id="391612"/>
    <lineage>
        <taxon>Bacteria</taxon>
        <taxon>Bacillati</taxon>
        <taxon>Cyanobacteriota</taxon>
        <taxon>Cyanophyceae</taxon>
        <taxon>Oscillatoriophycideae</taxon>
        <taxon>Chroococcales</taxon>
        <taxon>Aphanothecaceae</taxon>
        <taxon>Crocosphaera</taxon>
        <taxon>Crocosphaera chwakensis</taxon>
    </lineage>
</organism>
<dbReference type="PANTHER" id="PTHR46844:SF1">
    <property type="entry name" value="SLR5058 PROTEIN"/>
    <property type="match status" value="1"/>
</dbReference>
<reference evidence="3 4" key="1">
    <citation type="submission" date="2007-03" db="EMBL/GenBank/DDBJ databases">
        <authorList>
            <person name="Stal L."/>
            <person name="Ferriera S."/>
            <person name="Johnson J."/>
            <person name="Kravitz S."/>
            <person name="Beeson K."/>
            <person name="Sutton G."/>
            <person name="Rogers Y.-H."/>
            <person name="Friedman R."/>
            <person name="Frazier M."/>
            <person name="Venter J.C."/>
        </authorList>
    </citation>
    <scope>NUCLEOTIDE SEQUENCE [LARGE SCALE GENOMIC DNA]</scope>
    <source>
        <strain evidence="3 4">CCY0110</strain>
    </source>
</reference>
<feature type="transmembrane region" description="Helical" evidence="1">
    <location>
        <begin position="1215"/>
        <end position="1238"/>
    </location>
</feature>
<feature type="transmembrane region" description="Helical" evidence="1">
    <location>
        <begin position="12"/>
        <end position="33"/>
    </location>
</feature>
<dbReference type="SUPFAM" id="SSF52540">
    <property type="entry name" value="P-loop containing nucleoside triphosphate hydrolases"/>
    <property type="match status" value="1"/>
</dbReference>
<proteinExistence type="predicted"/>
<dbReference type="Pfam" id="PF05729">
    <property type="entry name" value="NACHT"/>
    <property type="match status" value="1"/>
</dbReference>
<gene>
    <name evidence="3" type="ORF">CY0110_02552</name>
</gene>
<dbReference type="EMBL" id="AAXW01000060">
    <property type="protein sequence ID" value="EAZ88940.1"/>
    <property type="molecule type" value="Genomic_DNA"/>
</dbReference>
<dbReference type="Gene3D" id="3.40.50.300">
    <property type="entry name" value="P-loop containing nucleotide triphosphate hydrolases"/>
    <property type="match status" value="1"/>
</dbReference>
<keyword evidence="4" id="KW-1185">Reference proteome</keyword>
<evidence type="ECO:0000313" key="3">
    <source>
        <dbReference type="EMBL" id="EAZ88940.1"/>
    </source>
</evidence>
<dbReference type="PANTHER" id="PTHR46844">
    <property type="entry name" value="SLR5058 PROTEIN"/>
    <property type="match status" value="1"/>
</dbReference>
<feature type="transmembrane region" description="Helical" evidence="1">
    <location>
        <begin position="1150"/>
        <end position="1176"/>
    </location>
</feature>
<name>A3IX53_9CHRO</name>
<evidence type="ECO:0000259" key="2">
    <source>
        <dbReference type="PROSITE" id="PS50837"/>
    </source>
</evidence>
<dbReference type="Proteomes" id="UP000003781">
    <property type="component" value="Unassembled WGS sequence"/>
</dbReference>
<protein>
    <recommendedName>
        <fullName evidence="2">NACHT domain-containing protein</fullName>
    </recommendedName>
</protein>
<dbReference type="InterPro" id="IPR027417">
    <property type="entry name" value="P-loop_NTPase"/>
</dbReference>
<feature type="transmembrane region" description="Helical" evidence="1">
    <location>
        <begin position="1040"/>
        <end position="1061"/>
    </location>
</feature>
<evidence type="ECO:0000256" key="1">
    <source>
        <dbReference type="SAM" id="Phobius"/>
    </source>
</evidence>
<feature type="transmembrane region" description="Helical" evidence="1">
    <location>
        <begin position="1182"/>
        <end position="1203"/>
    </location>
</feature>
<keyword evidence="1" id="KW-0472">Membrane</keyword>
<feature type="transmembrane region" description="Helical" evidence="1">
    <location>
        <begin position="1244"/>
        <end position="1265"/>
    </location>
</feature>
<keyword evidence="1" id="KW-0812">Transmembrane</keyword>
<keyword evidence="1" id="KW-1133">Transmembrane helix</keyword>
<dbReference type="InterPro" id="IPR007111">
    <property type="entry name" value="NACHT_NTPase"/>
</dbReference>
<dbReference type="eggNOG" id="COG5635">
    <property type="taxonomic scope" value="Bacteria"/>
</dbReference>
<feature type="transmembrane region" description="Helical" evidence="1">
    <location>
        <begin position="1006"/>
        <end position="1028"/>
    </location>
</feature>
<evidence type="ECO:0000313" key="4">
    <source>
        <dbReference type="Proteomes" id="UP000003781"/>
    </source>
</evidence>
<sequence>MKNFSYLKQKKLVLLFIIALISSIFLGSINPILTQNTNTQPSLSPQELVIKEIKDIAENHVENDVEKKTNLVVEEYASNSVGLTKLEIAEIYETEHNKLTKEKQNQNPFSKLPQGWLGWLAALMLLILTLFQDWIKKNNPVGKILAWFYKKFAGTPFLRSLAVKKYQKALIEKYEKLAISFRQNRPLEMRDVYVPLRVKESKEQSNESLIEAEKALKDYSKLMVTGSPGSGKSVLLKYLTLSYAEQGLSRRFSTPFIPVLLELNTLSLSDLTVKALENQLVNLFSKNDFPNANNFVHQSLKAGYLLLLFDGLDEVIDSSRGEVVKGIKDFLDTYEKCPFIITCRTAVYKNEFYDIVNKTLEISDFNDQQIRRFLRSWKTEMPVGKSVEELLKTLDDRPQIKTLAKNPLLLTIIAYLYTDTKMSLPYSRAEFYRKTIDILSEARDEAKGVKNSYTGEKKKRVLQQLALYVQTRTRRNNLPQTSQPFQENRRILSDIEIREEVKKILPDLNLASDDVDKIIDEIIKRSGLLLRLDGGQRYQFAHQTLQEYFVAAALSDQSNKLVSYWENAPDDWGEIVKLWCGLANNSTNLIRSISVRDPLMAFECLGDTNFVEKELAEQIVNSFKDKFGHENNDRTLSAFGFVAASSSERGKGVFQFLRETLMNADSSNLRKGKAAAIALAQTNKSEAAEILGEYYAISYVNRSEIQSTVRKSLAKLGNLAIPTLTKLDPKNLYIYRLTKQRLEDLKKQILEDIKNIGTPEAAIALVPFLWEINLRDLTAWYLGSLLQFPEVEDAFREEDFSQELKNFIIEKQREKDYLPGIWHPFQSSASSNLSIITGRIAYILVKQLENNTNSDYIDPFTPTNIEPPPTFPNFYINPRTLDLTLDYIERPEIDPRLMIPVCAFAGFQGVRLPESISDNAIALLEQSVLTEDIEQKMSQEICEIIERGMNEGNNNEKWSRFLFNLPHPLPLDLLRRLIESPRRLTIDDWRNLYEEIDYQFFKSGHYWGILMVAVLLSIGAIAQIIALWNKILGNTSFSISSMLILAFSIIIFLIIVTFLMVLRIEVRSTKETLNPPLLISLGFFGIVTVPKELTRFWSKGLVWEGITVLYSSLRDSYFPVVAFAFAFAGAVAGAVAFAGAVAGAVAGAGAFAVAGAVAGAGAFAGAIAVAGAVAFAGAVAGAVAITIVVAVAVAFGYGLGIWYRGTRERLGVIRYLSVLAFPWFCWFPLVFILVSWGLWDTLSIELPFICLFWLIILGLCGYWWVRGQRLEAKARNPFKGILRN</sequence>
<dbReference type="PROSITE" id="PS50837">
    <property type="entry name" value="NACHT"/>
    <property type="match status" value="1"/>
</dbReference>
<feature type="domain" description="NACHT" evidence="2">
    <location>
        <begin position="220"/>
        <end position="345"/>
    </location>
</feature>
<dbReference type="eggNOG" id="COG1413">
    <property type="taxonomic scope" value="Bacteria"/>
</dbReference>
<feature type="transmembrane region" description="Helical" evidence="1">
    <location>
        <begin position="1117"/>
        <end position="1138"/>
    </location>
</feature>